<dbReference type="Proteomes" id="UP000188836">
    <property type="component" value="Unassembled WGS sequence"/>
</dbReference>
<dbReference type="InterPro" id="IPR001792">
    <property type="entry name" value="Acylphosphatase-like_dom"/>
</dbReference>
<evidence type="ECO:0000256" key="1">
    <source>
        <dbReference type="ARBA" id="ARBA00005614"/>
    </source>
</evidence>
<evidence type="ECO:0000259" key="7">
    <source>
        <dbReference type="PROSITE" id="PS51160"/>
    </source>
</evidence>
<evidence type="ECO:0000256" key="2">
    <source>
        <dbReference type="ARBA" id="ARBA00012150"/>
    </source>
</evidence>
<dbReference type="PROSITE" id="PS51160">
    <property type="entry name" value="ACYLPHOSPHATASE_3"/>
    <property type="match status" value="1"/>
</dbReference>
<dbReference type="OrthoDB" id="3182027at2"/>
<comment type="similarity">
    <text evidence="1 6">Belongs to the acylphosphatase family.</text>
</comment>
<organism evidence="8 9">
    <name type="scientific">Nocardia donostiensis</name>
    <dbReference type="NCBI Taxonomy" id="1538463"/>
    <lineage>
        <taxon>Bacteria</taxon>
        <taxon>Bacillati</taxon>
        <taxon>Actinomycetota</taxon>
        <taxon>Actinomycetes</taxon>
        <taxon>Mycobacteriales</taxon>
        <taxon>Nocardiaceae</taxon>
        <taxon>Nocardia</taxon>
    </lineage>
</organism>
<dbReference type="SUPFAM" id="SSF54975">
    <property type="entry name" value="Acylphosphatase/BLUF domain-like"/>
    <property type="match status" value="1"/>
</dbReference>
<dbReference type="STRING" id="1538463.B0T36_12425"/>
<sequence>MGAPTDPDEVVRLSAWVHGYVQGVGFRWWTRSRALELGLTGHATNTADQRVHVVAEGPRRAVSRLLELLRSGDTPGRVDLVVESWEDARGGMRGFEER</sequence>
<comment type="catalytic activity">
    <reaction evidence="4 5">
        <text>an acyl phosphate + H2O = a carboxylate + phosphate + H(+)</text>
        <dbReference type="Rhea" id="RHEA:14965"/>
        <dbReference type="ChEBI" id="CHEBI:15377"/>
        <dbReference type="ChEBI" id="CHEBI:15378"/>
        <dbReference type="ChEBI" id="CHEBI:29067"/>
        <dbReference type="ChEBI" id="CHEBI:43474"/>
        <dbReference type="ChEBI" id="CHEBI:59918"/>
        <dbReference type="EC" id="3.6.1.7"/>
    </reaction>
</comment>
<dbReference type="NCBIfam" id="NF010997">
    <property type="entry name" value="PRK14422.1"/>
    <property type="match status" value="1"/>
</dbReference>
<keyword evidence="5" id="KW-0378">Hydrolase</keyword>
<reference evidence="8 9" key="1">
    <citation type="journal article" date="2016" name="Antonie Van Leeuwenhoek">
        <title>Nocardia donostiensis sp. nov., isolated from human respiratory specimens.</title>
        <authorList>
            <person name="Ercibengoa M."/>
            <person name="Bell M."/>
            <person name="Marimon J.M."/>
            <person name="Humrighouse B."/>
            <person name="Klenk H.P."/>
            <person name="Potter G."/>
            <person name="Perez-Trallero E."/>
        </authorList>
    </citation>
    <scope>NUCLEOTIDE SEQUENCE [LARGE SCALE GENOMIC DNA]</scope>
    <source>
        <strain evidence="8 9">X1655</strain>
    </source>
</reference>
<dbReference type="InterPro" id="IPR020456">
    <property type="entry name" value="Acylphosphatase"/>
</dbReference>
<protein>
    <recommendedName>
        <fullName evidence="3 5">acylphosphatase</fullName>
        <ecNumber evidence="2 5">3.6.1.7</ecNumber>
    </recommendedName>
</protein>
<feature type="domain" description="Acylphosphatase-like" evidence="7">
    <location>
        <begin position="12"/>
        <end position="98"/>
    </location>
</feature>
<name>A0A1W0AXD9_9NOCA</name>
<dbReference type="RefSeq" id="WP_077115864.1">
    <property type="nucleotide sequence ID" value="NZ_LOKT01000007.1"/>
</dbReference>
<dbReference type="EC" id="3.6.1.7" evidence="2 5"/>
<feature type="active site" evidence="5">
    <location>
        <position position="45"/>
    </location>
</feature>
<dbReference type="EMBL" id="MUMY01000005">
    <property type="protein sequence ID" value="ONM49336.1"/>
    <property type="molecule type" value="Genomic_DNA"/>
</dbReference>
<dbReference type="Gene3D" id="3.30.70.100">
    <property type="match status" value="1"/>
</dbReference>
<dbReference type="PANTHER" id="PTHR47268">
    <property type="entry name" value="ACYLPHOSPHATASE"/>
    <property type="match status" value="1"/>
</dbReference>
<dbReference type="Pfam" id="PF00708">
    <property type="entry name" value="Acylphosphatase"/>
    <property type="match status" value="1"/>
</dbReference>
<dbReference type="InterPro" id="IPR017968">
    <property type="entry name" value="Acylphosphatase_CS"/>
</dbReference>
<dbReference type="GO" id="GO:0003998">
    <property type="term" value="F:acylphosphatase activity"/>
    <property type="evidence" value="ECO:0007669"/>
    <property type="project" value="UniProtKB-EC"/>
</dbReference>
<evidence type="ECO:0000256" key="4">
    <source>
        <dbReference type="ARBA" id="ARBA00047645"/>
    </source>
</evidence>
<evidence type="ECO:0000313" key="9">
    <source>
        <dbReference type="Proteomes" id="UP000188836"/>
    </source>
</evidence>
<dbReference type="PANTHER" id="PTHR47268:SF4">
    <property type="entry name" value="ACYLPHOSPHATASE"/>
    <property type="match status" value="1"/>
</dbReference>
<evidence type="ECO:0000313" key="8">
    <source>
        <dbReference type="EMBL" id="ONM49336.1"/>
    </source>
</evidence>
<dbReference type="InterPro" id="IPR036046">
    <property type="entry name" value="Acylphosphatase-like_dom_sf"/>
</dbReference>
<proteinExistence type="inferred from homology"/>
<evidence type="ECO:0000256" key="5">
    <source>
        <dbReference type="PROSITE-ProRule" id="PRU00520"/>
    </source>
</evidence>
<keyword evidence="9" id="KW-1185">Reference proteome</keyword>
<evidence type="ECO:0000256" key="6">
    <source>
        <dbReference type="RuleBase" id="RU004168"/>
    </source>
</evidence>
<feature type="active site" evidence="5">
    <location>
        <position position="27"/>
    </location>
</feature>
<accession>A0A1W0AXD9</accession>
<comment type="caution">
    <text evidence="8">The sequence shown here is derived from an EMBL/GenBank/DDBJ whole genome shotgun (WGS) entry which is preliminary data.</text>
</comment>
<dbReference type="AlphaFoldDB" id="A0A1W0AXD9"/>
<evidence type="ECO:0000256" key="3">
    <source>
        <dbReference type="ARBA" id="ARBA00015991"/>
    </source>
</evidence>
<gene>
    <name evidence="8" type="ORF">B0T46_08165</name>
</gene>
<dbReference type="PROSITE" id="PS00150">
    <property type="entry name" value="ACYLPHOSPHATASE_1"/>
    <property type="match status" value="1"/>
</dbReference>